<reference evidence="4" key="1">
    <citation type="submission" date="2012-12" db="EMBL/GenBank/DDBJ databases">
        <title>Identification and characterization of a phenylalanine ammonia-lyase gene family in Isatis indigotica Fort.</title>
        <authorList>
            <person name="Liu Q."/>
            <person name="Chen J."/>
            <person name="Zhou X."/>
            <person name="Di P."/>
            <person name="Xiao Y."/>
            <person name="Xuan H."/>
            <person name="Zhang L."/>
            <person name="Chen W."/>
        </authorList>
    </citation>
    <scope>NUCLEOTIDE SEQUENCE</scope>
    <source>
        <tissue evidence="4">Salivary gland</tissue>
    </source>
</reference>
<evidence type="ECO:0000259" key="3">
    <source>
        <dbReference type="Pfam" id="PF16916"/>
    </source>
</evidence>
<evidence type="ECO:0000256" key="1">
    <source>
        <dbReference type="ARBA" id="ARBA00008873"/>
    </source>
</evidence>
<evidence type="ECO:0000256" key="2">
    <source>
        <dbReference type="ARBA" id="ARBA00022906"/>
    </source>
</evidence>
<keyword evidence="2" id="KW-0862">Zinc</keyword>
<protein>
    <submittedName>
        <fullName evidence="4">Putative zn2+ transporter</fullName>
    </submittedName>
</protein>
<keyword evidence="2" id="KW-0864">Zinc transport</keyword>
<dbReference type="InterPro" id="IPR027470">
    <property type="entry name" value="Cation_efflux_CTD"/>
</dbReference>
<dbReference type="GO" id="GO:0005385">
    <property type="term" value="F:zinc ion transmembrane transporter activity"/>
    <property type="evidence" value="ECO:0007669"/>
    <property type="project" value="TreeGrafter"/>
</dbReference>
<dbReference type="GO" id="GO:0010043">
    <property type="term" value="P:response to zinc ion"/>
    <property type="evidence" value="ECO:0007669"/>
    <property type="project" value="TreeGrafter"/>
</dbReference>
<organism evidence="4">
    <name type="scientific">Ixodes ricinus</name>
    <name type="common">Common tick</name>
    <name type="synonym">Acarus ricinus</name>
    <dbReference type="NCBI Taxonomy" id="34613"/>
    <lineage>
        <taxon>Eukaryota</taxon>
        <taxon>Metazoa</taxon>
        <taxon>Ecdysozoa</taxon>
        <taxon>Arthropoda</taxon>
        <taxon>Chelicerata</taxon>
        <taxon>Arachnida</taxon>
        <taxon>Acari</taxon>
        <taxon>Parasitiformes</taxon>
        <taxon>Ixodida</taxon>
        <taxon>Ixodoidea</taxon>
        <taxon>Ixodidae</taxon>
        <taxon>Ixodinae</taxon>
        <taxon>Ixodes</taxon>
    </lineage>
</organism>
<dbReference type="AlphaFoldDB" id="A0A0K8RI79"/>
<dbReference type="SUPFAM" id="SSF160240">
    <property type="entry name" value="Cation efflux protein cytoplasmic domain-like"/>
    <property type="match status" value="1"/>
</dbReference>
<dbReference type="InterPro" id="IPR050681">
    <property type="entry name" value="CDF/SLC30A"/>
</dbReference>
<dbReference type="Pfam" id="PF16916">
    <property type="entry name" value="ZT_dimer"/>
    <property type="match status" value="1"/>
</dbReference>
<dbReference type="PANTHER" id="PTHR11562">
    <property type="entry name" value="CATION EFFLUX PROTEIN/ ZINC TRANSPORTER"/>
    <property type="match status" value="1"/>
</dbReference>
<accession>A0A0K8RI79</accession>
<dbReference type="InterPro" id="IPR002524">
    <property type="entry name" value="Cation_efflux"/>
</dbReference>
<dbReference type="EMBL" id="GADI01002973">
    <property type="protein sequence ID" value="JAA70835.1"/>
    <property type="molecule type" value="mRNA"/>
</dbReference>
<dbReference type="GO" id="GO:0005886">
    <property type="term" value="C:plasma membrane"/>
    <property type="evidence" value="ECO:0007669"/>
    <property type="project" value="TreeGrafter"/>
</dbReference>
<keyword evidence="2" id="KW-0406">Ion transport</keyword>
<dbReference type="PANTHER" id="PTHR11562:SF84">
    <property type="entry name" value="LD05335P"/>
    <property type="match status" value="1"/>
</dbReference>
<comment type="similarity">
    <text evidence="1">Belongs to the cation diffusion facilitator (CDF) transporter (TC 2.A.4) family. SLC30A subfamily.</text>
</comment>
<keyword evidence="2" id="KW-0813">Transport</keyword>
<evidence type="ECO:0000313" key="4">
    <source>
        <dbReference type="EMBL" id="JAA70835.1"/>
    </source>
</evidence>
<dbReference type="NCBIfam" id="TIGR01297">
    <property type="entry name" value="CDF"/>
    <property type="match status" value="1"/>
</dbReference>
<dbReference type="InterPro" id="IPR036837">
    <property type="entry name" value="Cation_efflux_CTD_sf"/>
</dbReference>
<feature type="domain" description="Cation efflux protein cytoplasmic" evidence="3">
    <location>
        <begin position="34"/>
        <end position="108"/>
    </location>
</feature>
<name>A0A0K8RI79_IXORI</name>
<sequence length="123" mass="13483">MADPICPFVFSALVLFTTVSILRDAVVILMEGFPRDLAYSTVKAALQSLKGVRMAHSLHVWSLTLDRNALAVHLAVDEDADPTAVLQAAQQMVRKKFKIFSSTIQVEVYAPSEMLSCETCKGP</sequence>
<proteinExistence type="evidence at transcript level"/>